<proteinExistence type="inferred from homology"/>
<dbReference type="HOGENOM" id="CLU_033139_0_0_10"/>
<dbReference type="InterPro" id="IPR050090">
    <property type="entry name" value="Tyrosine_recombinase_XerCD"/>
</dbReference>
<dbReference type="PROSITE" id="PS51898">
    <property type="entry name" value="TYR_RECOMBINASE"/>
    <property type="match status" value="1"/>
</dbReference>
<sequence>MKTEDMEPDVGTDAGADVGIDVGRMELSSYMLAVIEKLKHEQKYAAAHGYLCALHSFQDFAGGRGVPLPMNEVFRPERLKAYEEWLMQKKARPLKPNSVTCYMSSLRAVYNRWMPAGTPGHDAKMFADVHTRVVSQTKRALQGWQMEKVLAGSPFIAGQTALDYFRLMFLCRGMPFIDLAHLRKRDLQGRYLVYLRHKTKRPMRVELCPEALRLLRKYGKENPDSPYLLPILDADTSGGWGLYKDYQDALRLFNRDLARAMEFLLPGVRISSYTARHTWATLAYHMGLPLGVISQSLGHASIRVTETYLKPFENERLDKANKQLIATVKKGKWKKFANNNIL</sequence>
<dbReference type="Gene3D" id="1.10.150.130">
    <property type="match status" value="1"/>
</dbReference>
<dbReference type="PANTHER" id="PTHR30349">
    <property type="entry name" value="PHAGE INTEGRASE-RELATED"/>
    <property type="match status" value="1"/>
</dbReference>
<dbReference type="EMBL" id="ADLF01000023">
    <property type="protein sequence ID" value="EKU88199.1"/>
    <property type="molecule type" value="Genomic_DNA"/>
</dbReference>
<dbReference type="InterPro" id="IPR002104">
    <property type="entry name" value="Integrase_catalytic"/>
</dbReference>
<dbReference type="InterPro" id="IPR013762">
    <property type="entry name" value="Integrase-like_cat_sf"/>
</dbReference>
<reference evidence="5 6" key="1">
    <citation type="submission" date="2012-09" db="EMBL/GenBank/DDBJ databases">
        <title>The Genome Sequence of Bacteroides oleiciplenus YIT 12058.</title>
        <authorList>
            <consortium name="The Broad Institute Genome Sequencing Platform"/>
            <person name="Earl A."/>
            <person name="Ward D."/>
            <person name="Feldgarden M."/>
            <person name="Gevers D."/>
            <person name="Morotomi M."/>
            <person name="Walker B."/>
            <person name="Young S.K."/>
            <person name="Zeng Q."/>
            <person name="Gargeya S."/>
            <person name="Fitzgerald M."/>
            <person name="Haas B."/>
            <person name="Abouelleil A."/>
            <person name="Alvarado L."/>
            <person name="Arachchi H.M."/>
            <person name="Berlin A.M."/>
            <person name="Chapman S.B."/>
            <person name="Goldberg J."/>
            <person name="Griggs A."/>
            <person name="Gujja S."/>
            <person name="Hansen M."/>
            <person name="Howarth C."/>
            <person name="Imamovic A."/>
            <person name="Larimer J."/>
            <person name="McCowen C."/>
            <person name="Montmayeur A."/>
            <person name="Murphy C."/>
            <person name="Neiman D."/>
            <person name="Pearson M."/>
            <person name="Priest M."/>
            <person name="Roberts A."/>
            <person name="Saif S."/>
            <person name="Shea T."/>
            <person name="Sisk P."/>
            <person name="Sykes S."/>
            <person name="Wortman J."/>
            <person name="Nusbaum C."/>
            <person name="Birren B."/>
        </authorList>
    </citation>
    <scope>NUCLEOTIDE SEQUENCE [LARGE SCALE GENOMIC DNA]</scope>
    <source>
        <strain evidence="5 6">YIT 12058</strain>
    </source>
</reference>
<comment type="caution">
    <text evidence="5">The sequence shown here is derived from an EMBL/GenBank/DDBJ whole genome shotgun (WGS) entry which is preliminary data.</text>
</comment>
<comment type="similarity">
    <text evidence="1">Belongs to the 'phage' integrase family.</text>
</comment>
<dbReference type="Pfam" id="PF00589">
    <property type="entry name" value="Phage_integrase"/>
    <property type="match status" value="1"/>
</dbReference>
<dbReference type="AlphaFoldDB" id="K9DTG3"/>
<protein>
    <recommendedName>
        <fullName evidence="4">Tyr recombinase domain-containing protein</fullName>
    </recommendedName>
</protein>
<dbReference type="SUPFAM" id="SSF56349">
    <property type="entry name" value="DNA breaking-rejoining enzymes"/>
    <property type="match status" value="1"/>
</dbReference>
<organism evidence="5 6">
    <name type="scientific">Bacteroides oleiciplenus YIT 12058</name>
    <dbReference type="NCBI Taxonomy" id="742727"/>
    <lineage>
        <taxon>Bacteria</taxon>
        <taxon>Pseudomonadati</taxon>
        <taxon>Bacteroidota</taxon>
        <taxon>Bacteroidia</taxon>
        <taxon>Bacteroidales</taxon>
        <taxon>Bacteroidaceae</taxon>
        <taxon>Bacteroides</taxon>
    </lineage>
</organism>
<dbReference type="Pfam" id="PF13102">
    <property type="entry name" value="Phage_int_SAM_5"/>
    <property type="match status" value="1"/>
</dbReference>
<dbReference type="InterPro" id="IPR025269">
    <property type="entry name" value="SAM-like_dom"/>
</dbReference>
<dbReference type="STRING" id="742727.HMPREF9447_04945"/>
<keyword evidence="6" id="KW-1185">Reference proteome</keyword>
<evidence type="ECO:0000259" key="4">
    <source>
        <dbReference type="PROSITE" id="PS51898"/>
    </source>
</evidence>
<dbReference type="InterPro" id="IPR010998">
    <property type="entry name" value="Integrase_recombinase_N"/>
</dbReference>
<dbReference type="Proteomes" id="UP000009872">
    <property type="component" value="Unassembled WGS sequence"/>
</dbReference>
<gene>
    <name evidence="5" type="ORF">HMPREF9447_04945</name>
</gene>
<keyword evidence="2" id="KW-0238">DNA-binding</keyword>
<dbReference type="InterPro" id="IPR011010">
    <property type="entry name" value="DNA_brk_join_enz"/>
</dbReference>
<dbReference type="eggNOG" id="COG0582">
    <property type="taxonomic scope" value="Bacteria"/>
</dbReference>
<dbReference type="GO" id="GO:0006310">
    <property type="term" value="P:DNA recombination"/>
    <property type="evidence" value="ECO:0007669"/>
    <property type="project" value="UniProtKB-KW"/>
</dbReference>
<dbReference type="GO" id="GO:0003677">
    <property type="term" value="F:DNA binding"/>
    <property type="evidence" value="ECO:0007669"/>
    <property type="project" value="UniProtKB-KW"/>
</dbReference>
<dbReference type="GO" id="GO:0015074">
    <property type="term" value="P:DNA integration"/>
    <property type="evidence" value="ECO:0007669"/>
    <property type="project" value="InterPro"/>
</dbReference>
<accession>K9DTG3</accession>
<evidence type="ECO:0000313" key="5">
    <source>
        <dbReference type="EMBL" id="EKU88199.1"/>
    </source>
</evidence>
<dbReference type="PATRIC" id="fig|742727.4.peg.5044"/>
<dbReference type="RefSeq" id="WP_009132336.1">
    <property type="nucleotide sequence ID" value="NZ_JH992945.1"/>
</dbReference>
<name>K9DTG3_9BACE</name>
<dbReference type="Gene3D" id="1.10.443.10">
    <property type="entry name" value="Intergrase catalytic core"/>
    <property type="match status" value="1"/>
</dbReference>
<evidence type="ECO:0000256" key="3">
    <source>
        <dbReference type="ARBA" id="ARBA00023172"/>
    </source>
</evidence>
<evidence type="ECO:0000313" key="6">
    <source>
        <dbReference type="Proteomes" id="UP000009872"/>
    </source>
</evidence>
<feature type="domain" description="Tyr recombinase" evidence="4">
    <location>
        <begin position="135"/>
        <end position="322"/>
    </location>
</feature>
<evidence type="ECO:0000256" key="2">
    <source>
        <dbReference type="ARBA" id="ARBA00023125"/>
    </source>
</evidence>
<keyword evidence="3" id="KW-0233">DNA recombination</keyword>
<evidence type="ECO:0000256" key="1">
    <source>
        <dbReference type="ARBA" id="ARBA00008857"/>
    </source>
</evidence>
<dbReference type="OrthoDB" id="1112270at2"/>
<dbReference type="PANTHER" id="PTHR30349:SF64">
    <property type="entry name" value="PROPHAGE INTEGRASE INTD-RELATED"/>
    <property type="match status" value="1"/>
</dbReference>